<dbReference type="PANTHER" id="PTHR48090:SF7">
    <property type="entry name" value="RFBJ PROTEIN"/>
    <property type="match status" value="1"/>
</dbReference>
<dbReference type="KEGG" id="mpl:Mpal_2408"/>
<gene>
    <name evidence="3" type="ordered locus">Mpal_2408</name>
</gene>
<accession>B8GEI7</accession>
<dbReference type="InterPro" id="IPR029044">
    <property type="entry name" value="Nucleotide-diphossugar_trans"/>
</dbReference>
<proteinExistence type="predicted"/>
<keyword evidence="4" id="KW-1185">Reference proteome</keyword>
<dbReference type="SUPFAM" id="SSF53448">
    <property type="entry name" value="Nucleotide-diphospho-sugar transferases"/>
    <property type="match status" value="1"/>
</dbReference>
<keyword evidence="1" id="KW-0472">Membrane</keyword>
<dbReference type="eggNOG" id="arCOG00894">
    <property type="taxonomic scope" value="Archaea"/>
</dbReference>
<feature type="domain" description="Glycosyltransferase 2-like" evidence="2">
    <location>
        <begin position="5"/>
        <end position="162"/>
    </location>
</feature>
<reference evidence="3 4" key="1">
    <citation type="journal article" date="2015" name="Genome Announc.">
        <title>Complete Genome Sequence of Methanosphaerula palustris E1-9CT, a Hydrogenotrophic Methanogen Isolated from a Minerotrophic Fen Peatland.</title>
        <authorList>
            <person name="Cadillo-Quiroz H."/>
            <person name="Browne P."/>
            <person name="Kyrpides N."/>
            <person name="Woyke T."/>
            <person name="Goodwin L."/>
            <person name="Detter C."/>
            <person name="Yavitt J.B."/>
            <person name="Zinder S.H."/>
        </authorList>
    </citation>
    <scope>NUCLEOTIDE SEQUENCE [LARGE SCALE GENOMIC DNA]</scope>
    <source>
        <strain evidence="4">ATCC BAA-1556 / DSM 19958 / E1-9c</strain>
    </source>
</reference>
<evidence type="ECO:0000313" key="3">
    <source>
        <dbReference type="EMBL" id="ACL17688.1"/>
    </source>
</evidence>
<keyword evidence="1" id="KW-0812">Transmembrane</keyword>
<dbReference type="InterPro" id="IPR001173">
    <property type="entry name" value="Glyco_trans_2-like"/>
</dbReference>
<organism evidence="3 4">
    <name type="scientific">Methanosphaerula palustris (strain ATCC BAA-1556 / DSM 19958 / E1-9c)</name>
    <dbReference type="NCBI Taxonomy" id="521011"/>
    <lineage>
        <taxon>Archaea</taxon>
        <taxon>Methanobacteriati</taxon>
        <taxon>Methanobacteriota</taxon>
        <taxon>Stenosarchaea group</taxon>
        <taxon>Methanomicrobia</taxon>
        <taxon>Methanomicrobiales</taxon>
        <taxon>Methanoregulaceae</taxon>
        <taxon>Methanosphaerula</taxon>
    </lineage>
</organism>
<evidence type="ECO:0000256" key="1">
    <source>
        <dbReference type="SAM" id="Phobius"/>
    </source>
</evidence>
<dbReference type="EMBL" id="CP001338">
    <property type="protein sequence ID" value="ACL17688.1"/>
    <property type="molecule type" value="Genomic_DNA"/>
</dbReference>
<dbReference type="CAZy" id="GT2">
    <property type="family name" value="Glycosyltransferase Family 2"/>
</dbReference>
<evidence type="ECO:0000259" key="2">
    <source>
        <dbReference type="Pfam" id="PF00535"/>
    </source>
</evidence>
<keyword evidence="3" id="KW-0808">Transferase</keyword>
<dbReference type="Proteomes" id="UP000002457">
    <property type="component" value="Chromosome"/>
</dbReference>
<dbReference type="PANTHER" id="PTHR48090">
    <property type="entry name" value="UNDECAPRENYL-PHOSPHATE 4-DEOXY-4-FORMAMIDO-L-ARABINOSE TRANSFERASE-RELATED"/>
    <property type="match status" value="1"/>
</dbReference>
<sequence>MKVLVAIPCFNEGLTIGSLVLKARQYADEVLVIDDGSKDLTAEIATLAGATVISHLGCLGKGAGVRDAMNYARDGGYRALVLIDGDGQHCPDEIPAVVAPILSGRADLVIGSRFLETDYDIPLYRRFGQIVLNIFTNASSDYHSTDSQSGFRALSKRALEDLELKSDGYNVESDMLSSFSSRGYTITEVPISVKYEVPHKHKKNPLTHGFGVLTNIIGTIGAKRPLTAFGTPGILIALFGLIISTWGAYRYTQTTQIPFFTISIGALLTLTGLLLITSGLILHSLMALLRNRS</sequence>
<protein>
    <submittedName>
        <fullName evidence="3">Glycosyl transferase family 2</fullName>
    </submittedName>
</protein>
<dbReference type="Gene3D" id="3.90.550.10">
    <property type="entry name" value="Spore Coat Polysaccharide Biosynthesis Protein SpsA, Chain A"/>
    <property type="match status" value="1"/>
</dbReference>
<feature type="transmembrane region" description="Helical" evidence="1">
    <location>
        <begin position="226"/>
        <end position="247"/>
    </location>
</feature>
<feature type="transmembrane region" description="Helical" evidence="1">
    <location>
        <begin position="259"/>
        <end position="289"/>
    </location>
</feature>
<dbReference type="AlphaFoldDB" id="B8GEI7"/>
<dbReference type="GO" id="GO:0016740">
    <property type="term" value="F:transferase activity"/>
    <property type="evidence" value="ECO:0007669"/>
    <property type="project" value="UniProtKB-KW"/>
</dbReference>
<name>B8GEI7_METPE</name>
<dbReference type="CDD" id="cd04179">
    <property type="entry name" value="DPM_DPG-synthase_like"/>
    <property type="match status" value="1"/>
</dbReference>
<dbReference type="Pfam" id="PF00535">
    <property type="entry name" value="Glycos_transf_2"/>
    <property type="match status" value="1"/>
</dbReference>
<evidence type="ECO:0000313" key="4">
    <source>
        <dbReference type="Proteomes" id="UP000002457"/>
    </source>
</evidence>
<dbReference type="InterPro" id="IPR050256">
    <property type="entry name" value="Glycosyltransferase_2"/>
</dbReference>
<dbReference type="STRING" id="521011.Mpal_2408"/>
<keyword evidence="1" id="KW-1133">Transmembrane helix</keyword>
<dbReference type="HOGENOM" id="CLU_033536_7_2_2"/>